<feature type="region of interest" description="Disordered" evidence="1">
    <location>
        <begin position="1"/>
        <end position="22"/>
    </location>
</feature>
<name>A0A0F9MJU6_9ZZZZ</name>
<evidence type="ECO:0000256" key="1">
    <source>
        <dbReference type="SAM" id="MobiDB-lite"/>
    </source>
</evidence>
<proteinExistence type="predicted"/>
<accession>A0A0F9MJU6</accession>
<protein>
    <submittedName>
        <fullName evidence="2">Uncharacterized protein</fullName>
    </submittedName>
</protein>
<dbReference type="AlphaFoldDB" id="A0A0F9MJU6"/>
<sequence>MREAIEQRGVRMPRVPTSRASSVQDPISMEAFGHAFALMSATGQGLGLTESWRNRQSPPATGKTIGPVLITVSA</sequence>
<gene>
    <name evidence="2" type="ORF">LCGC14_1373870</name>
</gene>
<dbReference type="EMBL" id="LAZR01008705">
    <property type="protein sequence ID" value="KKM77060.1"/>
    <property type="molecule type" value="Genomic_DNA"/>
</dbReference>
<organism evidence="2">
    <name type="scientific">marine sediment metagenome</name>
    <dbReference type="NCBI Taxonomy" id="412755"/>
    <lineage>
        <taxon>unclassified sequences</taxon>
        <taxon>metagenomes</taxon>
        <taxon>ecological metagenomes</taxon>
    </lineage>
</organism>
<evidence type="ECO:0000313" key="2">
    <source>
        <dbReference type="EMBL" id="KKM77060.1"/>
    </source>
</evidence>
<reference evidence="2" key="1">
    <citation type="journal article" date="2015" name="Nature">
        <title>Complex archaea that bridge the gap between prokaryotes and eukaryotes.</title>
        <authorList>
            <person name="Spang A."/>
            <person name="Saw J.H."/>
            <person name="Jorgensen S.L."/>
            <person name="Zaremba-Niedzwiedzka K."/>
            <person name="Martijn J."/>
            <person name="Lind A.E."/>
            <person name="van Eijk R."/>
            <person name="Schleper C."/>
            <person name="Guy L."/>
            <person name="Ettema T.J."/>
        </authorList>
    </citation>
    <scope>NUCLEOTIDE SEQUENCE</scope>
</reference>
<comment type="caution">
    <text evidence="2">The sequence shown here is derived from an EMBL/GenBank/DDBJ whole genome shotgun (WGS) entry which is preliminary data.</text>
</comment>